<feature type="region of interest" description="Disordered" evidence="8">
    <location>
        <begin position="930"/>
        <end position="962"/>
    </location>
</feature>
<name>A0A0L6U793_9BASI</name>
<feature type="compositionally biased region" description="Polar residues" evidence="8">
    <location>
        <begin position="406"/>
        <end position="426"/>
    </location>
</feature>
<feature type="compositionally biased region" description="Acidic residues" evidence="8">
    <location>
        <begin position="934"/>
        <end position="962"/>
    </location>
</feature>
<feature type="compositionally biased region" description="Polar residues" evidence="8">
    <location>
        <begin position="663"/>
        <end position="673"/>
    </location>
</feature>
<keyword evidence="6 7" id="KW-0175">Coiled coil</keyword>
<reference evidence="9 10" key="1">
    <citation type="submission" date="2015-08" db="EMBL/GenBank/DDBJ databases">
        <title>Next Generation Sequencing and Analysis of the Genome of Puccinia sorghi L Schw, the Causal Agent of Maize Common Rust.</title>
        <authorList>
            <person name="Rochi L."/>
            <person name="Burguener G."/>
            <person name="Darino M."/>
            <person name="Turjanski A."/>
            <person name="Kreff E."/>
            <person name="Dieguez M.J."/>
            <person name="Sacco F."/>
        </authorList>
    </citation>
    <scope>NUCLEOTIDE SEQUENCE [LARGE SCALE GENOMIC DNA]</scope>
    <source>
        <strain evidence="9 10">RO10H11247</strain>
    </source>
</reference>
<protein>
    <recommendedName>
        <fullName evidence="3 7">Stress response protein NST1</fullName>
    </recommendedName>
</protein>
<feature type="compositionally biased region" description="Basic and acidic residues" evidence="8">
    <location>
        <begin position="390"/>
        <end position="405"/>
    </location>
</feature>
<accession>A0A0L6U793</accession>
<feature type="compositionally biased region" description="Polar residues" evidence="8">
    <location>
        <begin position="473"/>
        <end position="484"/>
    </location>
</feature>
<feature type="compositionally biased region" description="Polar residues" evidence="8">
    <location>
        <begin position="1538"/>
        <end position="1547"/>
    </location>
</feature>
<organism evidence="9 10">
    <name type="scientific">Puccinia sorghi</name>
    <dbReference type="NCBI Taxonomy" id="27349"/>
    <lineage>
        <taxon>Eukaryota</taxon>
        <taxon>Fungi</taxon>
        <taxon>Dikarya</taxon>
        <taxon>Basidiomycota</taxon>
        <taxon>Pucciniomycotina</taxon>
        <taxon>Pucciniomycetes</taxon>
        <taxon>Pucciniales</taxon>
        <taxon>Pucciniaceae</taxon>
        <taxon>Puccinia</taxon>
    </lineage>
</organism>
<dbReference type="Proteomes" id="UP000037035">
    <property type="component" value="Unassembled WGS sequence"/>
</dbReference>
<feature type="compositionally biased region" description="Low complexity" evidence="8">
    <location>
        <begin position="494"/>
        <end position="548"/>
    </location>
</feature>
<evidence type="ECO:0000313" key="10">
    <source>
        <dbReference type="Proteomes" id="UP000037035"/>
    </source>
</evidence>
<feature type="compositionally biased region" description="Basic residues" evidence="8">
    <location>
        <begin position="753"/>
        <end position="767"/>
    </location>
</feature>
<comment type="function">
    <text evidence="7">May act as a negative regulator of salt tolerance.</text>
</comment>
<feature type="region of interest" description="Disordered" evidence="8">
    <location>
        <begin position="140"/>
        <end position="177"/>
    </location>
</feature>
<feature type="region of interest" description="Disordered" evidence="8">
    <location>
        <begin position="1363"/>
        <end position="1429"/>
    </location>
</feature>
<feature type="compositionally biased region" description="Polar residues" evidence="8">
    <location>
        <begin position="73"/>
        <end position="83"/>
    </location>
</feature>
<sequence length="1714" mass="186645">MILEKVTSNRGFEKCGFVKTANTAEKTLNFNFQIERTEPETQKGSQSNDSTDSNGLIGRSDMIGAYPAEDAVSITQRTTTGSISPDEDEDDRITSHTMHPSLAAATRQTQEDLLATANDLYRQIESAAAAALATTQYPKSNNSILNSNNQNQSSTNHQTGHSNSSNHPPHPDDDAYWTSLPAHLRSFIRSALPLAAGHSSSNSNQSQSSAQNPAAILPNLSSFAHATGMVTPTTTSNNPQSVPQLTSEQMAAAAEQLARVVQSHDWGRAVSTAAQQAGLSHSSVMNHIINGTARPSHNYSRDGSAGGATVSVTGGTVTGTIPLGSFTLPLPLHAHPEQHQHQNSHGHNEPVYYTGETTIVTSRIGDKQNGDDGLLDDGYYSDDARRMRGDINHTGLDNRHNHSEQASDASNVGVNNSSPAMTTAASNKKKKKNKKKKPANAGSNEATQPPPVPSVDVQRPSPAPPMNPVVPTRTPSQLNPSTRKSGVDAPGVHPANQTLTPNAAAAPASRNPPSTQKRKTTVTNSLSSNINNSASSSTITNSNSNNTSHQPTERERIRVFWLTLNQEERANLVKIEKDAVLKKMKEQQRHSCSCAVCGRKRLAIEQELEVLYDAYYDELENYAEASKKYYGSDFKAQGDRNLPGAYPKPPGPGPFPGSVDIMMTSTQPTTQAPSKKAVPKPTRDHKNIRPRPQQAVPQQTHPPPQPTNGTNGHYQQPPAAAKRNLPPPSQLKKLNSHNSNNDHDHTHSPSCPHHPHHHGPNHYHPNNRGKGVANANCIPPPAHQRTHHRNEDAFPDEDAEEEDEDDYDDDDEEEYDEDEEDEGEFEDDDEIPALEEVPSETLVQNNVHKKPPINGTNMPYSNKLTNGDKVNSTHANNSDLFGFGNSLTVKGGILTVADDLLRNDGQKFLEMMESLADKRIQRERDAAENLLAGLEDDENDGDDYDEDDEEDDELDDDDGFDDEIITEEYRMKEGRRMFQIFAARMFEQRVLTAYREKVAQEKQAQLLRELEDEDRLAQERELKKVKDAQKKKEKKKAQKQQKDQDLAKKLKDKEAEEQAAKAAEEARLEAEKRKQEEQRIKREAQRKLQEAERAKKEEERKKRIEEEARKRKEKEEKIRQEKEARIAKEREEREKKAKEEAERKAKLEAERKEKEAKAKEELARKKKAEAAKHEAEEAAKREAAKAAAAKLAAQNKTAALNAKPNQRSPVSVRSPMTPKPINVSIKMPPPSSSAHNLPMPNTAFPPHTPNRTMMPPPMLPRQMSVGIGLGRPASAAAAPPFSAAVPPMAGPSSYSNIPARPPSAQYSTSFPASNGYAPPGCLQNIPPDMHVPMNGMQAPLVGGPFMPMGGFQPPMGPMMPSLNNRAFSGSAIPITPQHNYVNQTSQPHQPSQQQRPSVVSSLPPSTPTHHSGIMSPGISSASSPLSALHLGSEPVSKASATAVGPIGPSSAHPRRPSVIDETFIQGGFLSNSIEPIGPPKVNGTSSLMEVLSGHSDQDSTSGSADASPTRSSQNVLGSSALLADDEAGTNFPRRHTMPANTTPTSRKMSGFPPPPGFDSGLVVGSSIWGTPLPAVGGDSGWGAAVLSTPPPPVATPRTPLQPSSLGGVVQPSGANQPRENTSDWIRRRAISAYCNMRLNEKWIPVGDVSIEMQRIHLDTLNVSLKDMVDACLIKRNIHNGGGDWQFSQQGPVLYTRWLPVSSQEASLGTCNTVS</sequence>
<dbReference type="EMBL" id="LAVV01014871">
    <property type="protein sequence ID" value="KNZ44361.1"/>
    <property type="molecule type" value="Genomic_DNA"/>
</dbReference>
<feature type="region of interest" description="Disordered" evidence="8">
    <location>
        <begin position="292"/>
        <end position="311"/>
    </location>
</feature>
<proteinExistence type="inferred from homology"/>
<feature type="compositionally biased region" description="Low complexity" evidence="8">
    <location>
        <begin position="1383"/>
        <end position="1429"/>
    </location>
</feature>
<comment type="similarity">
    <text evidence="2 7">Belongs to the NST1 family.</text>
</comment>
<evidence type="ECO:0000313" key="9">
    <source>
        <dbReference type="EMBL" id="KNZ44361.1"/>
    </source>
</evidence>
<feature type="compositionally biased region" description="Acidic residues" evidence="8">
    <location>
        <begin position="793"/>
        <end position="833"/>
    </location>
</feature>
<evidence type="ECO:0000256" key="3">
    <source>
        <dbReference type="ARBA" id="ARBA00020733"/>
    </source>
</evidence>
<dbReference type="PANTHER" id="PTHR31780">
    <property type="entry name" value="STRESS RESPONSE PROTEIN NST1-RELATED"/>
    <property type="match status" value="1"/>
</dbReference>
<dbReference type="STRING" id="27349.A0A0L6U793"/>
<dbReference type="Pfam" id="PF13945">
    <property type="entry name" value="NST1"/>
    <property type="match status" value="1"/>
</dbReference>
<feature type="compositionally biased region" description="Basic and acidic residues" evidence="8">
    <location>
        <begin position="1040"/>
        <end position="1184"/>
    </location>
</feature>
<feature type="compositionally biased region" description="Polar residues" evidence="8">
    <location>
        <begin position="42"/>
        <end position="54"/>
    </location>
</feature>
<dbReference type="InterPro" id="IPR051195">
    <property type="entry name" value="Fungal_stress_NST1"/>
</dbReference>
<feature type="compositionally biased region" description="Polar residues" evidence="8">
    <location>
        <begin position="1194"/>
        <end position="1211"/>
    </location>
</feature>
<evidence type="ECO:0000256" key="5">
    <source>
        <dbReference type="ARBA" id="ARBA00023016"/>
    </source>
</evidence>
<feature type="region of interest" description="Disordered" evidence="8">
    <location>
        <begin position="390"/>
        <end position="552"/>
    </location>
</feature>
<comment type="subcellular location">
    <subcellularLocation>
        <location evidence="1 7">Cytoplasm</location>
    </subcellularLocation>
</comment>
<keyword evidence="10" id="KW-1185">Reference proteome</keyword>
<feature type="region of interest" description="Disordered" evidence="8">
    <location>
        <begin position="1022"/>
        <end position="1221"/>
    </location>
</feature>
<dbReference type="GO" id="GO:0005737">
    <property type="term" value="C:cytoplasm"/>
    <property type="evidence" value="ECO:0007669"/>
    <property type="project" value="UniProtKB-SubCell"/>
</dbReference>
<evidence type="ECO:0000256" key="1">
    <source>
        <dbReference type="ARBA" id="ARBA00004496"/>
    </source>
</evidence>
<feature type="region of interest" description="Disordered" evidence="8">
    <location>
        <begin position="1586"/>
        <end position="1620"/>
    </location>
</feature>
<dbReference type="VEuPathDB" id="FungiDB:VP01_923g7"/>
<dbReference type="OrthoDB" id="21629at2759"/>
<keyword evidence="4 7" id="KW-0963">Cytoplasm</keyword>
<feature type="region of interest" description="Disordered" evidence="8">
    <location>
        <begin position="1491"/>
        <end position="1556"/>
    </location>
</feature>
<feature type="compositionally biased region" description="Polar residues" evidence="8">
    <location>
        <begin position="854"/>
        <end position="871"/>
    </location>
</feature>
<evidence type="ECO:0000256" key="4">
    <source>
        <dbReference type="ARBA" id="ARBA00022490"/>
    </source>
</evidence>
<evidence type="ECO:0000256" key="2">
    <source>
        <dbReference type="ARBA" id="ARBA00007112"/>
    </source>
</evidence>
<feature type="compositionally biased region" description="Polar residues" evidence="8">
    <location>
        <begin position="1498"/>
        <end position="1517"/>
    </location>
</feature>
<evidence type="ECO:0000256" key="6">
    <source>
        <dbReference type="ARBA" id="ARBA00023054"/>
    </source>
</evidence>
<feature type="compositionally biased region" description="Pro residues" evidence="8">
    <location>
        <begin position="646"/>
        <end position="655"/>
    </location>
</feature>
<keyword evidence="5 7" id="KW-0346">Stress response</keyword>
<dbReference type="InterPro" id="IPR025279">
    <property type="entry name" value="NST1"/>
</dbReference>
<evidence type="ECO:0000256" key="8">
    <source>
        <dbReference type="SAM" id="MobiDB-lite"/>
    </source>
</evidence>
<feature type="compositionally biased region" description="Low complexity" evidence="8">
    <location>
        <begin position="140"/>
        <end position="158"/>
    </location>
</feature>
<comment type="caution">
    <text evidence="9">The sequence shown here is derived from an EMBL/GenBank/DDBJ whole genome shotgun (WGS) entry which is preliminary data.</text>
</comment>
<dbReference type="PANTHER" id="PTHR31780:SF10">
    <property type="entry name" value="LD36051P"/>
    <property type="match status" value="1"/>
</dbReference>
<feature type="compositionally biased region" description="Basic residues" evidence="8">
    <location>
        <begin position="427"/>
        <end position="438"/>
    </location>
</feature>
<feature type="region of interest" description="Disordered" evidence="8">
    <location>
        <begin position="37"/>
        <end position="94"/>
    </location>
</feature>
<gene>
    <name evidence="9" type="ORF">VP01_923g7</name>
</gene>
<evidence type="ECO:0000256" key="7">
    <source>
        <dbReference type="RuleBase" id="RU049441"/>
    </source>
</evidence>
<feature type="region of interest" description="Disordered" evidence="8">
    <location>
        <begin position="640"/>
        <end position="871"/>
    </location>
</feature>